<dbReference type="PANTHER" id="PTHR38733:SF1">
    <property type="entry name" value="TYPE IV METHYL-DIRECTED RESTRICTION ENZYME ECOKMCRBC"/>
    <property type="match status" value="1"/>
</dbReference>
<name>A0A3N0J0M2_9ACTN</name>
<dbReference type="PANTHER" id="PTHR38733">
    <property type="entry name" value="PROTEIN MCRC"/>
    <property type="match status" value="1"/>
</dbReference>
<dbReference type="Pfam" id="PF10117">
    <property type="entry name" value="McrBC"/>
    <property type="match status" value="1"/>
</dbReference>
<evidence type="ECO:0008006" key="5">
    <source>
        <dbReference type="Google" id="ProtNLM"/>
    </source>
</evidence>
<dbReference type="InterPro" id="IPR019292">
    <property type="entry name" value="McrC"/>
</dbReference>
<reference evidence="1 3" key="1">
    <citation type="journal article" date="2018" name="Elife">
        <title>Discovery and characterization of a prevalent human gut bacterial enzyme sufficient for the inactivation of a family of plant toxins.</title>
        <authorList>
            <person name="Koppel N."/>
            <person name="Bisanz J.E."/>
            <person name="Pandelia M.E."/>
            <person name="Turnbaugh P.J."/>
            <person name="Balskus E.P."/>
        </authorList>
    </citation>
    <scope>NUCLEOTIDE SEQUENCE [LARGE SCALE GENOMIC DNA]</scope>
    <source>
        <strain evidence="1 3">DSM 16107</strain>
    </source>
</reference>
<dbReference type="EMBL" id="PPTT01000005">
    <property type="protein sequence ID" value="RDB70419.1"/>
    <property type="molecule type" value="Genomic_DNA"/>
</dbReference>
<reference evidence="4" key="2">
    <citation type="submission" date="2018-05" db="EMBL/GenBank/DDBJ databases">
        <title>Genome Sequencing of selected type strains of the family Eggerthellaceae.</title>
        <authorList>
            <person name="Danylec N."/>
            <person name="Stoll D.A."/>
            <person name="Doetsch A."/>
            <person name="Huch M."/>
        </authorList>
    </citation>
    <scope>NUCLEOTIDE SEQUENCE [LARGE SCALE GENOMIC DNA]</scope>
    <source>
        <strain evidence="4">DSM 16107</strain>
    </source>
</reference>
<dbReference type="AlphaFoldDB" id="A0A3N0J0M2"/>
<proteinExistence type="predicted"/>
<gene>
    <name evidence="1" type="ORF">C1876_04105</name>
    <name evidence="2" type="ORF">DMP09_03665</name>
</gene>
<comment type="caution">
    <text evidence="2">The sequence shown here is derived from an EMBL/GenBank/DDBJ whole genome shotgun (WGS) entry which is preliminary data.</text>
</comment>
<keyword evidence="3" id="KW-1185">Reference proteome</keyword>
<reference evidence="2" key="3">
    <citation type="journal article" date="2019" name="Microbiol. Resour. Announc.">
        <title>Draft Genome Sequences of Type Strains of Gordonibacter faecihominis, Paraeggerthella hongkongensis, Parvibacter caecicola,Slackia equolifaciens, Slackia faecicanis, and Slackia isoflavoniconvertens.</title>
        <authorList>
            <person name="Danylec N."/>
            <person name="Stoll D.A."/>
            <person name="Dotsch A."/>
            <person name="Huch M."/>
        </authorList>
    </citation>
    <scope>NUCLEOTIDE SEQUENCE</scope>
    <source>
        <strain evidence="2">DSM 16107</strain>
    </source>
</reference>
<dbReference type="Proteomes" id="UP000253817">
    <property type="component" value="Unassembled WGS sequence"/>
</dbReference>
<evidence type="ECO:0000313" key="4">
    <source>
        <dbReference type="Proteomes" id="UP000270112"/>
    </source>
</evidence>
<protein>
    <recommendedName>
        <fullName evidence="5">5-methylcytosine-specific restriction endonuclease system specificity protein McrC</fullName>
    </recommendedName>
</protein>
<evidence type="ECO:0000313" key="3">
    <source>
        <dbReference type="Proteomes" id="UP000253817"/>
    </source>
</evidence>
<evidence type="ECO:0000313" key="2">
    <source>
        <dbReference type="EMBL" id="RNM42707.1"/>
    </source>
</evidence>
<sequence length="343" mass="39024">MLCYAWSGRYLLDECLTGEAGRFEGVEDLLSYLVAREAKNVAQLGLAREYVSFEACTASPRGPVNMKESFSHVARLDQKLVCGPDEYTTNNDLNGIVAHALMGVCSEHAETRRLVRAAYPSFEDIDPVAPTEQVLSRIVFNRTTSRYRFVISLCSLLYRHTLPLEGTDGVLMSDSERTTLNHIFEKFARAFYRKELPRLKGSRYVVFEKNKPIAWATRDSTDICPFMPSMEADIWIETISDVGSSRLFIIDAKYYREALRDGSKFKTENLYQIYSYMSNARTASLTKFHEVHGCLLYPLNGRRLCEDVVLSEGSLHVRTVDLDASWQDVESQMLEIFNSMDCG</sequence>
<organism evidence="2 4">
    <name type="scientific">Eggerthella sinensis</name>
    <dbReference type="NCBI Taxonomy" id="242230"/>
    <lineage>
        <taxon>Bacteria</taxon>
        <taxon>Bacillati</taxon>
        <taxon>Actinomycetota</taxon>
        <taxon>Coriobacteriia</taxon>
        <taxon>Eggerthellales</taxon>
        <taxon>Eggerthellaceae</taxon>
        <taxon>Eggerthella</taxon>
    </lineage>
</organism>
<evidence type="ECO:0000313" key="1">
    <source>
        <dbReference type="EMBL" id="RDB70419.1"/>
    </source>
</evidence>
<dbReference type="EMBL" id="QICC01000008">
    <property type="protein sequence ID" value="RNM42707.1"/>
    <property type="molecule type" value="Genomic_DNA"/>
</dbReference>
<accession>A0A3N0J0M2</accession>
<dbReference type="Proteomes" id="UP000270112">
    <property type="component" value="Unassembled WGS sequence"/>
</dbReference>